<evidence type="ECO:0000313" key="4">
    <source>
        <dbReference type="Proteomes" id="UP000077755"/>
    </source>
</evidence>
<name>A0A175YH43_DAUCS</name>
<evidence type="ECO:0000313" key="2">
    <source>
        <dbReference type="EMBL" id="KZM82996.1"/>
    </source>
</evidence>
<feature type="region of interest" description="Disordered" evidence="1">
    <location>
        <begin position="49"/>
        <end position="138"/>
    </location>
</feature>
<organism evidence="2">
    <name type="scientific">Daucus carota subsp. sativus</name>
    <name type="common">Carrot</name>
    <dbReference type="NCBI Taxonomy" id="79200"/>
    <lineage>
        <taxon>Eukaryota</taxon>
        <taxon>Viridiplantae</taxon>
        <taxon>Streptophyta</taxon>
        <taxon>Embryophyta</taxon>
        <taxon>Tracheophyta</taxon>
        <taxon>Spermatophyta</taxon>
        <taxon>Magnoliopsida</taxon>
        <taxon>eudicotyledons</taxon>
        <taxon>Gunneridae</taxon>
        <taxon>Pentapetalae</taxon>
        <taxon>asterids</taxon>
        <taxon>campanulids</taxon>
        <taxon>Apiales</taxon>
        <taxon>Apiaceae</taxon>
        <taxon>Apioideae</taxon>
        <taxon>Scandiceae</taxon>
        <taxon>Daucinae</taxon>
        <taxon>Daucus</taxon>
        <taxon>Daucus sect. Daucus</taxon>
    </lineage>
</organism>
<dbReference type="KEGG" id="dcr:108202494"/>
<dbReference type="Gramene" id="KZM82996">
    <property type="protein sequence ID" value="KZM82996"/>
    <property type="gene ID" value="DCAR_030565"/>
</dbReference>
<reference evidence="2" key="1">
    <citation type="journal article" date="2016" name="Nat. Genet.">
        <title>A high-quality carrot genome assembly provides new insights into carotenoid accumulation and asterid genome evolution.</title>
        <authorList>
            <person name="Iorizzo M."/>
            <person name="Ellison S."/>
            <person name="Senalik D."/>
            <person name="Zeng P."/>
            <person name="Satapoomin P."/>
            <person name="Huang J."/>
            <person name="Bowman M."/>
            <person name="Iovene M."/>
            <person name="Sanseverino W."/>
            <person name="Cavagnaro P."/>
            <person name="Yildiz M."/>
            <person name="Macko-Podgorni A."/>
            <person name="Moranska E."/>
            <person name="Grzebelus E."/>
            <person name="Grzebelus D."/>
            <person name="Ashrafi H."/>
            <person name="Zheng Z."/>
            <person name="Cheng S."/>
            <person name="Spooner D."/>
            <person name="Van Deynze A."/>
            <person name="Simon P."/>
        </authorList>
    </citation>
    <scope>NUCLEOTIDE SEQUENCE [LARGE SCALE GENOMIC DNA]</scope>
    <source>
        <tissue evidence="2">Leaf</tissue>
    </source>
</reference>
<dbReference type="Proteomes" id="UP000077755">
    <property type="component" value="Chromosome 9"/>
</dbReference>
<dbReference type="PROSITE" id="PS51257">
    <property type="entry name" value="PROKAR_LIPOPROTEIN"/>
    <property type="match status" value="1"/>
</dbReference>
<evidence type="ECO:0000256" key="1">
    <source>
        <dbReference type="SAM" id="MobiDB-lite"/>
    </source>
</evidence>
<keyword evidence="4" id="KW-1185">Reference proteome</keyword>
<reference evidence="3" key="2">
    <citation type="submission" date="2022-03" db="EMBL/GenBank/DDBJ databases">
        <title>Draft title - Genomic analysis of global carrot germplasm unveils the trajectory of domestication and the origin of high carotenoid orange carrot.</title>
        <authorList>
            <person name="Iorizzo M."/>
            <person name="Ellison S."/>
            <person name="Senalik D."/>
            <person name="Macko-Podgorni A."/>
            <person name="Grzebelus D."/>
            <person name="Bostan H."/>
            <person name="Rolling W."/>
            <person name="Curaba J."/>
            <person name="Simon P."/>
        </authorList>
    </citation>
    <scope>NUCLEOTIDE SEQUENCE</scope>
    <source>
        <tissue evidence="3">Leaf</tissue>
    </source>
</reference>
<protein>
    <submittedName>
        <fullName evidence="2">Uncharacterized protein</fullName>
    </submittedName>
</protein>
<evidence type="ECO:0000313" key="3">
    <source>
        <dbReference type="EMBL" id="WOH15963.1"/>
    </source>
</evidence>
<dbReference type="AlphaFoldDB" id="A0A175YH43"/>
<gene>
    <name evidence="2" type="ORF">DCAR_030565</name>
    <name evidence="3" type="ORF">DCAR_0935512</name>
</gene>
<dbReference type="EMBL" id="LNRQ01000009">
    <property type="protein sequence ID" value="KZM82996.1"/>
    <property type="molecule type" value="Genomic_DNA"/>
</dbReference>
<sequence>MRAADDPWREERSQGLLGNFCSSFCNSISSCLYLVCCCWLLQDCLPGLRRPAHHRNHPPDPPGHHPRPTDPLVGPSPAPSRFGTPGGLPGVANPLAGPMGGTPGGPPGVPNPLAGPPGEDPVRFEPPGPPEPPGPRRY</sequence>
<proteinExistence type="predicted"/>
<accession>A0A175YH43</accession>
<dbReference type="EMBL" id="CP093351">
    <property type="protein sequence ID" value="WOH15963.1"/>
    <property type="molecule type" value="Genomic_DNA"/>
</dbReference>
<dbReference type="STRING" id="79200.A0A175YH43"/>
<feature type="compositionally biased region" description="Pro residues" evidence="1">
    <location>
        <begin position="104"/>
        <end position="138"/>
    </location>
</feature>